<keyword evidence="4" id="KW-1185">Reference proteome</keyword>
<dbReference type="Pfam" id="PF16927">
    <property type="entry name" value="HisKA_7TM"/>
    <property type="match status" value="1"/>
</dbReference>
<feature type="transmembrane region" description="Helical" evidence="1">
    <location>
        <begin position="36"/>
        <end position="54"/>
    </location>
</feature>
<feature type="transmembrane region" description="Helical" evidence="1">
    <location>
        <begin position="131"/>
        <end position="148"/>
    </location>
</feature>
<protein>
    <recommendedName>
        <fullName evidence="2">Histidine kinase N-terminal 7TM region domain-containing protein</fullName>
    </recommendedName>
</protein>
<keyword evidence="1" id="KW-0812">Transmembrane</keyword>
<organism evidence="3 4">
    <name type="scientific">Anaeromassilibacillus senegalensis</name>
    <dbReference type="NCBI Taxonomy" id="1673717"/>
    <lineage>
        <taxon>Bacteria</taxon>
        <taxon>Bacillati</taxon>
        <taxon>Bacillota</taxon>
        <taxon>Clostridia</taxon>
        <taxon>Eubacteriales</taxon>
        <taxon>Acutalibacteraceae</taxon>
        <taxon>Anaeromassilibacillus</taxon>
    </lineage>
</organism>
<gene>
    <name evidence="3" type="ORF">JQM67_06750</name>
</gene>
<name>A0ABS9CMC8_9FIRM</name>
<comment type="caution">
    <text evidence="3">The sequence shown here is derived from an EMBL/GenBank/DDBJ whole genome shotgun (WGS) entry which is preliminary data.</text>
</comment>
<dbReference type="InterPro" id="IPR031621">
    <property type="entry name" value="HisKA_7TM"/>
</dbReference>
<feature type="domain" description="Histidine kinase N-terminal 7TM region" evidence="2">
    <location>
        <begin position="42"/>
        <end position="215"/>
    </location>
</feature>
<sequence>MTKQNHKTGFLVAAMVFSAIALRVLGKFDILIVPGGIVRSLIYIALYIGWGISVSKRIIQVQVRHYLIAVSGLLVFWFVIRTTNYFFVDNADTKRYLWYLYYLPMLFIPLFSLYVAILLGKPANARLSKTALLLLSIPTALCLLLVLTNDLHQLVFSFPEGEVWTDKNNGYTFGYYIVIGWEALCALAAFIIMLIKCRLSQRKKHLPFLLLVCSIDYALVYASGVKWMQMIGGDITAAQCLMFTGILECCIQCGLIQTNTGYKALFEAGSIGAQIVDTDHNTRYASSNAPKLSAEIMRSAESEAAKLDHNTLLKSSKIPGGHVLWQEDITDITAVLQKLEENRKTIAESNDVEQENYKTKVKINTVREKNRLYDRLQAQTAHQIELLDQLLTQYEAQSDPEIRRSLLAKAAVIGAYIKRRGNLMFIGEKSNVTDTAELSACLDESFANLELMGVECAIDIPGKNSIDTRDAIRVYDFFEAVTEAAMDDLRFVWLKARSLEDAVIFYLQAESKAELSALSALADTCACEEGVWRFSLRIGKAGEPA</sequence>
<evidence type="ECO:0000259" key="2">
    <source>
        <dbReference type="Pfam" id="PF16927"/>
    </source>
</evidence>
<evidence type="ECO:0000313" key="4">
    <source>
        <dbReference type="Proteomes" id="UP001299220"/>
    </source>
</evidence>
<dbReference type="EMBL" id="JAFBIT010000002">
    <property type="protein sequence ID" value="MCF2652295.1"/>
    <property type="molecule type" value="Genomic_DNA"/>
</dbReference>
<dbReference type="RefSeq" id="WP_235323355.1">
    <property type="nucleotide sequence ID" value="NZ_JAFBIT010000002.1"/>
</dbReference>
<feature type="transmembrane region" description="Helical" evidence="1">
    <location>
        <begin position="99"/>
        <end position="119"/>
    </location>
</feature>
<reference evidence="3 4" key="1">
    <citation type="submission" date="2020-12" db="EMBL/GenBank/DDBJ databases">
        <title>Whole genome sequences of gut porcine anaerobes.</title>
        <authorList>
            <person name="Kubasova T."/>
            <person name="Jahodarova E."/>
            <person name="Rychlik I."/>
        </authorList>
    </citation>
    <scope>NUCLEOTIDE SEQUENCE [LARGE SCALE GENOMIC DNA]</scope>
    <source>
        <strain evidence="3 4">An867</strain>
    </source>
</reference>
<feature type="transmembrane region" description="Helical" evidence="1">
    <location>
        <begin position="66"/>
        <end position="87"/>
    </location>
</feature>
<evidence type="ECO:0000256" key="1">
    <source>
        <dbReference type="SAM" id="Phobius"/>
    </source>
</evidence>
<feature type="transmembrane region" description="Helical" evidence="1">
    <location>
        <begin position="173"/>
        <end position="194"/>
    </location>
</feature>
<evidence type="ECO:0000313" key="3">
    <source>
        <dbReference type="EMBL" id="MCF2652295.1"/>
    </source>
</evidence>
<accession>A0ABS9CMC8</accession>
<proteinExistence type="predicted"/>
<dbReference type="Proteomes" id="UP001299220">
    <property type="component" value="Unassembled WGS sequence"/>
</dbReference>
<feature type="transmembrane region" description="Helical" evidence="1">
    <location>
        <begin position="206"/>
        <end position="224"/>
    </location>
</feature>
<keyword evidence="1" id="KW-0472">Membrane</keyword>
<keyword evidence="1" id="KW-1133">Transmembrane helix</keyword>